<keyword evidence="1" id="KW-0812">Transmembrane</keyword>
<gene>
    <name evidence="2" type="ORF">A3770_01p08780</name>
</gene>
<dbReference type="PANTHER" id="PTHR12459">
    <property type="entry name" value="TRANSMEMBRANE PROTEIN 135-RELATED"/>
    <property type="match status" value="1"/>
</dbReference>
<keyword evidence="1" id="KW-0472">Membrane</keyword>
<feature type="transmembrane region" description="Helical" evidence="1">
    <location>
        <begin position="293"/>
        <end position="313"/>
    </location>
</feature>
<accession>A0A5B8MG84</accession>
<dbReference type="InterPro" id="IPR026749">
    <property type="entry name" value="Tmem135"/>
</dbReference>
<dbReference type="PANTHER" id="PTHR12459:SF15">
    <property type="entry name" value="TRANSMEMBRANE PROTEIN 135"/>
    <property type="match status" value="1"/>
</dbReference>
<name>A0A5B8MG84_9CHLO</name>
<evidence type="ECO:0000313" key="3">
    <source>
        <dbReference type="Proteomes" id="UP000316726"/>
    </source>
</evidence>
<organism evidence="2 3">
    <name type="scientific">Chloropicon primus</name>
    <dbReference type="NCBI Taxonomy" id="1764295"/>
    <lineage>
        <taxon>Eukaryota</taxon>
        <taxon>Viridiplantae</taxon>
        <taxon>Chlorophyta</taxon>
        <taxon>Chloropicophyceae</taxon>
        <taxon>Chloropicales</taxon>
        <taxon>Chloropicaceae</taxon>
        <taxon>Chloropicon</taxon>
    </lineage>
</organism>
<dbReference type="Proteomes" id="UP000316726">
    <property type="component" value="Chromosome 1"/>
</dbReference>
<keyword evidence="3" id="KW-1185">Reference proteome</keyword>
<dbReference type="OrthoDB" id="291792at2759"/>
<protein>
    <recommendedName>
        <fullName evidence="4">Transmembrane protein 135 N-terminal domain-containing protein</fullName>
    </recommendedName>
</protein>
<evidence type="ECO:0008006" key="4">
    <source>
        <dbReference type="Google" id="ProtNLM"/>
    </source>
</evidence>
<evidence type="ECO:0000313" key="2">
    <source>
        <dbReference type="EMBL" id="QDZ18360.1"/>
    </source>
</evidence>
<reference evidence="2 3" key="1">
    <citation type="submission" date="2018-07" db="EMBL/GenBank/DDBJ databases">
        <title>The complete nuclear genome of the prasinophyte Chloropicon primus (CCMP1205).</title>
        <authorList>
            <person name="Pombert J.-F."/>
            <person name="Otis C."/>
            <person name="Turmel M."/>
            <person name="Lemieux C."/>
        </authorList>
    </citation>
    <scope>NUCLEOTIDE SEQUENCE [LARGE SCALE GENOMIC DNA]</scope>
    <source>
        <strain evidence="2 3">CCMP1205</strain>
    </source>
</reference>
<evidence type="ECO:0000256" key="1">
    <source>
        <dbReference type="SAM" id="Phobius"/>
    </source>
</evidence>
<dbReference type="EMBL" id="CP031034">
    <property type="protein sequence ID" value="QDZ18360.1"/>
    <property type="molecule type" value="Genomic_DNA"/>
</dbReference>
<dbReference type="AlphaFoldDB" id="A0A5B8MG84"/>
<keyword evidence="1" id="KW-1133">Transmembrane helix</keyword>
<proteinExistence type="predicted"/>
<feature type="transmembrane region" description="Helical" evidence="1">
    <location>
        <begin position="334"/>
        <end position="359"/>
    </location>
</feature>
<sequence>MKERGERESGTSGRKGGIWEALDKVTTMKFEEEDRRALERLQNATVRGAAIGFILRGGYVSFSMLTSALLRRKKHREAGVTNANSLVSVVRWTAFLGSLGGSYVALDEGLLRFVGKKKSRKWRGLVSGTVAGSSVCMLGRKDPQYTIAIYVVLRALWLFLRRSRRSTSKLLRTVSAPLALPHADVLVMCTACTQILFAWLMEPKTLPNTYRKFLDKHCGKPEWMIQSISEMIRHNHTKGTGRKGPAFQEWHRLVPPGEDYLKKCRTPYGLVMQNRYQILHHIQFFLSEYKRKIPVYIPVYFLPALVVHRWNLFTKPRLGKSILYKCVKGTMQSALFLTTFCTFAWTFTCGSAYFLVPFVGKEGLGMKWLAGSFFPIGSSIICEKKSRRKEIAVYCSARALESFALCALTWGWIPKKLQFKRFDVVLFSVGVGLIMHCYTDSEGDYRHTLRGKYLNVLDFVFGNTGHTKSKIRHVPSTSDLARGFFAKKRKEQLTDKD</sequence>